<evidence type="ECO:0000256" key="1">
    <source>
        <dbReference type="SAM" id="SignalP"/>
    </source>
</evidence>
<dbReference type="RefSeq" id="WP_131593868.1">
    <property type="nucleotide sequence ID" value="NZ_SJSL01000001.1"/>
</dbReference>
<dbReference type="Gene3D" id="3.40.50.410">
    <property type="entry name" value="von Willebrand factor, type A domain"/>
    <property type="match status" value="1"/>
</dbReference>
<dbReference type="InterPro" id="IPR021908">
    <property type="entry name" value="YfbK_C"/>
</dbReference>
<protein>
    <submittedName>
        <fullName evidence="3">DUF3520 domain-containing protein</fullName>
    </submittedName>
</protein>
<dbReference type="EMBL" id="SJSL01000001">
    <property type="protein sequence ID" value="TCD03344.1"/>
    <property type="molecule type" value="Genomic_DNA"/>
</dbReference>
<dbReference type="OrthoDB" id="9805121at2"/>
<dbReference type="InterPro" id="IPR022156">
    <property type="entry name" value="Uncharacterised_YfbK_N"/>
</dbReference>
<dbReference type="InterPro" id="IPR002035">
    <property type="entry name" value="VWF_A"/>
</dbReference>
<evidence type="ECO:0000259" key="2">
    <source>
        <dbReference type="PROSITE" id="PS50234"/>
    </source>
</evidence>
<sequence length="657" mass="71483">MKKLLLLLFVAILSSGFRTSNNRERSISGIVTDKVSGAPIPGANIYVVKKDNKPNGLSTTDAKGKYSVKVGNDAQELIFSYVSYKTVRVKITSSVMNIQMEEDKSTMDEVVIRGYQKRTREVTTGSSFIVTGKEVADAPVSNVGQLLQGKVAGLNIQNSTGFPSSGTEPSSEAYSSIEENTFKTSLKNPLSTFSIDVDAASYSNVRRFINNGNLPPADAVRIEEMINYFDYKYAQPTGKEPISITTEISSAPWNTNHKLVKIGLQGRKIPTDKLPASNLVFLIDVSGSMNQANKLPLLVSSFKLLTEQLRPADKVAIVVYAGQAGLVLPSTPGDQKIRIKEALNKLSAGGSTAGGQGIELAYKVAAENFIKDGNNRVILATDGDFNVGISSDKDMQTLIEQKRKSGIFLTALGFGMGNYKDSKMETLANKGNGNYAYIDNISEARKILINEFGGTLFTIAKDVKLQVEFNPAKTQAYRLIGYENRVLTAKDFNNDQKDAGELGAGHTVTALYEIIPVGVKSTFAGSVDELKYQVDSKPAVLLKNSKELMTVKLRYKKPDENVSKLITQAVIDTAVPFGNTSDNFRFSAAVAEFGMLLRQSAYKQNASFDNVISTAQKATGKDDEGYRAEFVKLAKSAKLLAKDLLGMNEKIPLNEKN</sequence>
<dbReference type="InterPro" id="IPR036465">
    <property type="entry name" value="vWFA_dom_sf"/>
</dbReference>
<dbReference type="SUPFAM" id="SSF53300">
    <property type="entry name" value="vWA-like"/>
    <property type="match status" value="1"/>
</dbReference>
<dbReference type="InterPro" id="IPR008969">
    <property type="entry name" value="CarboxyPept-like_regulatory"/>
</dbReference>
<dbReference type="SMART" id="SM00327">
    <property type="entry name" value="VWA"/>
    <property type="match status" value="1"/>
</dbReference>
<feature type="signal peptide" evidence="1">
    <location>
        <begin position="1"/>
        <end position="20"/>
    </location>
</feature>
<dbReference type="Gene3D" id="2.170.130.10">
    <property type="entry name" value="TonB-dependent receptor, plug domain"/>
    <property type="match status" value="1"/>
</dbReference>
<name>A0A4R0NWB3_9SPHI</name>
<reference evidence="3 4" key="1">
    <citation type="submission" date="2019-02" db="EMBL/GenBank/DDBJ databases">
        <title>Pedobacter sp. RP-1-14 sp. nov., isolated from Arctic soil.</title>
        <authorList>
            <person name="Dahal R.H."/>
        </authorList>
    </citation>
    <scope>NUCLEOTIDE SEQUENCE [LARGE SCALE GENOMIC DNA]</scope>
    <source>
        <strain evidence="3 4">RP-1-14</strain>
    </source>
</reference>
<dbReference type="Pfam" id="PF00092">
    <property type="entry name" value="VWA"/>
    <property type="match status" value="1"/>
</dbReference>
<dbReference type="PROSITE" id="PS50234">
    <property type="entry name" value="VWFA"/>
    <property type="match status" value="1"/>
</dbReference>
<organism evidence="3 4">
    <name type="scientific">Pedobacter psychroterrae</name>
    <dbReference type="NCBI Taxonomy" id="2530453"/>
    <lineage>
        <taxon>Bacteria</taxon>
        <taxon>Pseudomonadati</taxon>
        <taxon>Bacteroidota</taxon>
        <taxon>Sphingobacteriia</taxon>
        <taxon>Sphingobacteriales</taxon>
        <taxon>Sphingobacteriaceae</taxon>
        <taxon>Pedobacter</taxon>
    </lineage>
</organism>
<dbReference type="InterPro" id="IPR037066">
    <property type="entry name" value="Plug_dom_sf"/>
</dbReference>
<dbReference type="Gene3D" id="2.60.40.1120">
    <property type="entry name" value="Carboxypeptidase-like, regulatory domain"/>
    <property type="match status" value="1"/>
</dbReference>
<dbReference type="PANTHER" id="PTHR10579:SF43">
    <property type="entry name" value="ZINC FINGER (C3HC4-TYPE RING FINGER) FAMILY PROTEIN"/>
    <property type="match status" value="1"/>
</dbReference>
<dbReference type="SUPFAM" id="SSF56935">
    <property type="entry name" value="Porins"/>
    <property type="match status" value="1"/>
</dbReference>
<dbReference type="Pfam" id="PF12450">
    <property type="entry name" value="vWF_A"/>
    <property type="match status" value="1"/>
</dbReference>
<accession>A0A4R0NWB3</accession>
<keyword evidence="4" id="KW-1185">Reference proteome</keyword>
<feature type="chain" id="PRO_5020295379" evidence="1">
    <location>
        <begin position="21"/>
        <end position="657"/>
    </location>
</feature>
<dbReference type="InterPro" id="IPR051266">
    <property type="entry name" value="CLCR"/>
</dbReference>
<keyword evidence="1" id="KW-0732">Signal</keyword>
<proteinExistence type="predicted"/>
<dbReference type="Proteomes" id="UP000293347">
    <property type="component" value="Unassembled WGS sequence"/>
</dbReference>
<evidence type="ECO:0000313" key="3">
    <source>
        <dbReference type="EMBL" id="TCD03344.1"/>
    </source>
</evidence>
<gene>
    <name evidence="3" type="ORF">EZ437_05070</name>
</gene>
<comment type="caution">
    <text evidence="3">The sequence shown here is derived from an EMBL/GenBank/DDBJ whole genome shotgun (WGS) entry which is preliminary data.</text>
</comment>
<dbReference type="SUPFAM" id="SSF49464">
    <property type="entry name" value="Carboxypeptidase regulatory domain-like"/>
    <property type="match status" value="1"/>
</dbReference>
<dbReference type="AlphaFoldDB" id="A0A4R0NWB3"/>
<dbReference type="Pfam" id="PF13715">
    <property type="entry name" value="CarbopepD_reg_2"/>
    <property type="match status" value="1"/>
</dbReference>
<evidence type="ECO:0000313" key="4">
    <source>
        <dbReference type="Proteomes" id="UP000293347"/>
    </source>
</evidence>
<dbReference type="Pfam" id="PF12034">
    <property type="entry name" value="YfbK_C"/>
    <property type="match status" value="1"/>
</dbReference>
<feature type="domain" description="VWFA" evidence="2">
    <location>
        <begin position="278"/>
        <end position="456"/>
    </location>
</feature>
<dbReference type="PANTHER" id="PTHR10579">
    <property type="entry name" value="CALCIUM-ACTIVATED CHLORIDE CHANNEL REGULATOR"/>
    <property type="match status" value="1"/>
</dbReference>
<dbReference type="CDD" id="cd01465">
    <property type="entry name" value="vWA_subgroup"/>
    <property type="match status" value="1"/>
</dbReference>